<comment type="caution">
    <text evidence="2">The sequence shown here is derived from an EMBL/GenBank/DDBJ whole genome shotgun (WGS) entry which is preliminary data.</text>
</comment>
<sequence length="131" mass="15206">MTYRAYSIFSIFILNLILFNWHSQRGIFSLAIILWALVPLFGLHYIIKQYECFHKNALTMIRSYSAWILFFAWITCIGFSTIIPYALNIISDSNSHYISLYILSPAVTLFIAAITAFIASMMMIIITYLIR</sequence>
<dbReference type="AlphaFoldDB" id="A0A2N4UVC1"/>
<feature type="transmembrane region" description="Helical" evidence="1">
    <location>
        <begin position="5"/>
        <end position="21"/>
    </location>
</feature>
<evidence type="ECO:0000313" key="3">
    <source>
        <dbReference type="Proteomes" id="UP000234420"/>
    </source>
</evidence>
<feature type="transmembrane region" description="Helical" evidence="1">
    <location>
        <begin position="27"/>
        <end position="47"/>
    </location>
</feature>
<protein>
    <submittedName>
        <fullName evidence="2">Uncharacterized protein</fullName>
    </submittedName>
</protein>
<proteinExistence type="predicted"/>
<organism evidence="2 3">
    <name type="scientific">Photobacterium carnosum</name>
    <dbReference type="NCBI Taxonomy" id="2023717"/>
    <lineage>
        <taxon>Bacteria</taxon>
        <taxon>Pseudomonadati</taxon>
        <taxon>Pseudomonadota</taxon>
        <taxon>Gammaproteobacteria</taxon>
        <taxon>Vibrionales</taxon>
        <taxon>Vibrionaceae</taxon>
        <taxon>Photobacterium</taxon>
    </lineage>
</organism>
<dbReference type="EMBL" id="NPIB01000003">
    <property type="protein sequence ID" value="PLC58968.1"/>
    <property type="molecule type" value="Genomic_DNA"/>
</dbReference>
<gene>
    <name evidence="2" type="ORF">CIK00_03990</name>
</gene>
<keyword evidence="1" id="KW-0472">Membrane</keyword>
<feature type="transmembrane region" description="Helical" evidence="1">
    <location>
        <begin position="107"/>
        <end position="130"/>
    </location>
</feature>
<reference evidence="2 3" key="1">
    <citation type="journal article" date="2018" name="Syst. Appl. Microbiol.">
        <title>Photobacterium carnosum sp. nov., isolated from spoiled modified atmosphere packaged poultry meat.</title>
        <authorList>
            <person name="Hilgarth M."/>
            <person name="Fuertes S."/>
            <person name="Ehrmann M."/>
            <person name="Vogel R.F."/>
        </authorList>
    </citation>
    <scope>NUCLEOTIDE SEQUENCE [LARGE SCALE GENOMIC DNA]</scope>
    <source>
        <strain evidence="2 3">TMW 2.2021</strain>
    </source>
</reference>
<name>A0A2N4UVC1_9GAMM</name>
<keyword evidence="1" id="KW-0812">Transmembrane</keyword>
<keyword evidence="3" id="KW-1185">Reference proteome</keyword>
<dbReference type="Proteomes" id="UP000234420">
    <property type="component" value="Unassembled WGS sequence"/>
</dbReference>
<feature type="transmembrane region" description="Helical" evidence="1">
    <location>
        <begin position="67"/>
        <end position="87"/>
    </location>
</feature>
<evidence type="ECO:0000256" key="1">
    <source>
        <dbReference type="SAM" id="Phobius"/>
    </source>
</evidence>
<keyword evidence="1" id="KW-1133">Transmembrane helix</keyword>
<evidence type="ECO:0000313" key="2">
    <source>
        <dbReference type="EMBL" id="PLC58968.1"/>
    </source>
</evidence>
<accession>A0A2N4UVC1</accession>